<sequence length="82" mass="9086">MACCTPRLCEEALGVSREERAHDYDFPFPSGVIITSGPSTRPPRPTPRCGHHVGLRKVCSFTAYGHLEEDTLYNLLGVIVEK</sequence>
<keyword evidence="2" id="KW-1185">Reference proteome</keyword>
<organism evidence="1 2">
    <name type="scientific">Protopolystoma xenopodis</name>
    <dbReference type="NCBI Taxonomy" id="117903"/>
    <lineage>
        <taxon>Eukaryota</taxon>
        <taxon>Metazoa</taxon>
        <taxon>Spiralia</taxon>
        <taxon>Lophotrochozoa</taxon>
        <taxon>Platyhelminthes</taxon>
        <taxon>Monogenea</taxon>
        <taxon>Polyopisthocotylea</taxon>
        <taxon>Polystomatidea</taxon>
        <taxon>Polystomatidae</taxon>
        <taxon>Protopolystoma</taxon>
    </lineage>
</organism>
<dbReference type="AlphaFoldDB" id="A0A3S5B413"/>
<evidence type="ECO:0000313" key="2">
    <source>
        <dbReference type="Proteomes" id="UP000784294"/>
    </source>
</evidence>
<dbReference type="Proteomes" id="UP000784294">
    <property type="component" value="Unassembled WGS sequence"/>
</dbReference>
<protein>
    <submittedName>
        <fullName evidence="1">Uncharacterized protein</fullName>
    </submittedName>
</protein>
<comment type="caution">
    <text evidence="1">The sequence shown here is derived from an EMBL/GenBank/DDBJ whole genome shotgun (WGS) entry which is preliminary data.</text>
</comment>
<evidence type="ECO:0000313" key="1">
    <source>
        <dbReference type="EMBL" id="VEL32951.1"/>
    </source>
</evidence>
<gene>
    <name evidence="1" type="ORF">PXEA_LOCUS26391</name>
</gene>
<dbReference type="EMBL" id="CAAALY010244933">
    <property type="protein sequence ID" value="VEL32951.1"/>
    <property type="molecule type" value="Genomic_DNA"/>
</dbReference>
<reference evidence="1" key="1">
    <citation type="submission" date="2018-11" db="EMBL/GenBank/DDBJ databases">
        <authorList>
            <consortium name="Pathogen Informatics"/>
        </authorList>
    </citation>
    <scope>NUCLEOTIDE SEQUENCE</scope>
</reference>
<name>A0A3S5B413_9PLAT</name>
<proteinExistence type="predicted"/>
<accession>A0A3S5B413</accession>